<organism evidence="1 2">
    <name type="scientific">Herpetosiphon geysericola</name>
    <dbReference type="NCBI Taxonomy" id="70996"/>
    <lineage>
        <taxon>Bacteria</taxon>
        <taxon>Bacillati</taxon>
        <taxon>Chloroflexota</taxon>
        <taxon>Chloroflexia</taxon>
        <taxon>Herpetosiphonales</taxon>
        <taxon>Herpetosiphonaceae</taxon>
        <taxon>Herpetosiphon</taxon>
    </lineage>
</organism>
<dbReference type="AlphaFoldDB" id="A0A0P6XSY5"/>
<dbReference type="OrthoDB" id="9798410at2"/>
<sequence length="70" mass="7901">MQQLTLKPEEVPANLAEWLQASQQTTILLAVELDAEGYLSLQALPEVDPQLVPRVRKAMAQYAETLRRLL</sequence>
<reference evidence="1 2" key="1">
    <citation type="submission" date="2015-07" db="EMBL/GenBank/DDBJ databases">
        <title>Whole genome sequence of Herpetosiphon geysericola DSM 7119.</title>
        <authorList>
            <person name="Hemp J."/>
            <person name="Ward L.M."/>
            <person name="Pace L.A."/>
            <person name="Fischer W.W."/>
        </authorList>
    </citation>
    <scope>NUCLEOTIDE SEQUENCE [LARGE SCALE GENOMIC DNA]</scope>
    <source>
        <strain evidence="1 2">DSM 7119</strain>
    </source>
</reference>
<proteinExistence type="predicted"/>
<comment type="caution">
    <text evidence="1">The sequence shown here is derived from an EMBL/GenBank/DDBJ whole genome shotgun (WGS) entry which is preliminary data.</text>
</comment>
<dbReference type="Proteomes" id="UP000050277">
    <property type="component" value="Unassembled WGS sequence"/>
</dbReference>
<dbReference type="STRING" id="70996.SE18_15260"/>
<accession>A0A0P6XSY5</accession>
<name>A0A0P6XSY5_9CHLR</name>
<gene>
    <name evidence="1" type="ORF">SE18_15260</name>
</gene>
<dbReference type="EMBL" id="LGKP01000022">
    <property type="protein sequence ID" value="KPL86204.1"/>
    <property type="molecule type" value="Genomic_DNA"/>
</dbReference>
<evidence type="ECO:0000313" key="2">
    <source>
        <dbReference type="Proteomes" id="UP000050277"/>
    </source>
</evidence>
<evidence type="ECO:0000313" key="1">
    <source>
        <dbReference type="EMBL" id="KPL86204.1"/>
    </source>
</evidence>
<dbReference type="RefSeq" id="WP_054535317.1">
    <property type="nucleotide sequence ID" value="NZ_LGKP01000022.1"/>
</dbReference>
<keyword evidence="2" id="KW-1185">Reference proteome</keyword>
<protein>
    <submittedName>
        <fullName evidence="1">Uncharacterized protein</fullName>
    </submittedName>
</protein>